<evidence type="ECO:0000313" key="3">
    <source>
        <dbReference type="Proteomes" id="UP001243330"/>
    </source>
</evidence>
<feature type="region of interest" description="Disordered" evidence="1">
    <location>
        <begin position="1"/>
        <end position="25"/>
    </location>
</feature>
<proteinExistence type="predicted"/>
<dbReference type="Proteomes" id="UP001243330">
    <property type="component" value="Unassembled WGS sequence"/>
</dbReference>
<name>A0AAD9EIT0_9PEZI</name>
<dbReference type="AlphaFoldDB" id="A0AAD9EIT0"/>
<evidence type="ECO:0000313" key="2">
    <source>
        <dbReference type="EMBL" id="KAK1849062.1"/>
    </source>
</evidence>
<protein>
    <submittedName>
        <fullName evidence="2">Uncharacterized protein</fullName>
    </submittedName>
</protein>
<organism evidence="2 3">
    <name type="scientific">Colletotrichum chrysophilum</name>
    <dbReference type="NCBI Taxonomy" id="1836956"/>
    <lineage>
        <taxon>Eukaryota</taxon>
        <taxon>Fungi</taxon>
        <taxon>Dikarya</taxon>
        <taxon>Ascomycota</taxon>
        <taxon>Pezizomycotina</taxon>
        <taxon>Sordariomycetes</taxon>
        <taxon>Hypocreomycetidae</taxon>
        <taxon>Glomerellales</taxon>
        <taxon>Glomerellaceae</taxon>
        <taxon>Colletotrichum</taxon>
        <taxon>Colletotrichum gloeosporioides species complex</taxon>
    </lineage>
</organism>
<comment type="caution">
    <text evidence="2">The sequence shown here is derived from an EMBL/GenBank/DDBJ whole genome shotgun (WGS) entry which is preliminary data.</text>
</comment>
<keyword evidence="3" id="KW-1185">Reference proteome</keyword>
<gene>
    <name evidence="2" type="ORF">CCHR01_08328</name>
</gene>
<evidence type="ECO:0000256" key="1">
    <source>
        <dbReference type="SAM" id="MobiDB-lite"/>
    </source>
</evidence>
<accession>A0AAD9EIT0</accession>
<dbReference type="EMBL" id="JAQOWY010000154">
    <property type="protein sequence ID" value="KAK1849062.1"/>
    <property type="molecule type" value="Genomic_DNA"/>
</dbReference>
<reference evidence="2" key="1">
    <citation type="submission" date="2023-01" db="EMBL/GenBank/DDBJ databases">
        <title>Colletotrichum chrysophilum M932 genome sequence.</title>
        <authorList>
            <person name="Baroncelli R."/>
        </authorList>
    </citation>
    <scope>NUCLEOTIDE SEQUENCE</scope>
    <source>
        <strain evidence="2">M932</strain>
    </source>
</reference>
<sequence length="49" mass="5309">MKGGSEPSQDPRASVAFPSTVSRDAAPARVIDGNKVYRNEMPGMVFRDI</sequence>